<keyword evidence="2" id="KW-1185">Reference proteome</keyword>
<dbReference type="AlphaFoldDB" id="A0A8S0VRN9"/>
<name>A0A8S0VRN9_CYCAE</name>
<evidence type="ECO:0000313" key="1">
    <source>
        <dbReference type="EMBL" id="CAA7264269.1"/>
    </source>
</evidence>
<protein>
    <submittedName>
        <fullName evidence="1">Uncharacterized protein</fullName>
    </submittedName>
</protein>
<comment type="caution">
    <text evidence="1">The sequence shown here is derived from an EMBL/GenBank/DDBJ whole genome shotgun (WGS) entry which is preliminary data.</text>
</comment>
<reference evidence="1 2" key="1">
    <citation type="submission" date="2020-01" db="EMBL/GenBank/DDBJ databases">
        <authorList>
            <person name="Gupta K D."/>
        </authorList>
    </citation>
    <scope>NUCLEOTIDE SEQUENCE [LARGE SCALE GENOMIC DNA]</scope>
</reference>
<gene>
    <name evidence="1" type="ORF">AAE3_LOCUS6564</name>
</gene>
<evidence type="ECO:0000313" key="2">
    <source>
        <dbReference type="Proteomes" id="UP000467700"/>
    </source>
</evidence>
<dbReference type="Proteomes" id="UP000467700">
    <property type="component" value="Unassembled WGS sequence"/>
</dbReference>
<accession>A0A8S0VRN9</accession>
<proteinExistence type="predicted"/>
<dbReference type="EMBL" id="CACVBS010000044">
    <property type="protein sequence ID" value="CAA7264269.1"/>
    <property type="molecule type" value="Genomic_DNA"/>
</dbReference>
<sequence length="133" mass="15284">MGLMQLSKMFNEKRNRVKDFDLCPASCITYCEKLIGPDPQDCQELSSYYAGGGRFTIEPKQYTVWEYGTCRVIQFNRLESTNQKISYCFDKHHWAGVVDHLSSRCGAKHGSRGGSCYFYDSLHFSTITLERVV</sequence>
<organism evidence="1 2">
    <name type="scientific">Cyclocybe aegerita</name>
    <name type="common">Black poplar mushroom</name>
    <name type="synonym">Agrocybe aegerita</name>
    <dbReference type="NCBI Taxonomy" id="1973307"/>
    <lineage>
        <taxon>Eukaryota</taxon>
        <taxon>Fungi</taxon>
        <taxon>Dikarya</taxon>
        <taxon>Basidiomycota</taxon>
        <taxon>Agaricomycotina</taxon>
        <taxon>Agaricomycetes</taxon>
        <taxon>Agaricomycetidae</taxon>
        <taxon>Agaricales</taxon>
        <taxon>Agaricineae</taxon>
        <taxon>Bolbitiaceae</taxon>
        <taxon>Cyclocybe</taxon>
    </lineage>
</organism>
<dbReference type="OrthoDB" id="2983138at2759"/>